<keyword evidence="2" id="KW-1185">Reference proteome</keyword>
<dbReference type="Proteomes" id="UP000835052">
    <property type="component" value="Unassembled WGS sequence"/>
</dbReference>
<proteinExistence type="predicted"/>
<comment type="caution">
    <text evidence="1">The sequence shown here is derived from an EMBL/GenBank/DDBJ whole genome shotgun (WGS) entry which is preliminary data.</text>
</comment>
<gene>
    <name evidence="1" type="ORF">CAUJ_LOCUS10499</name>
</gene>
<reference evidence="1" key="1">
    <citation type="submission" date="2020-10" db="EMBL/GenBank/DDBJ databases">
        <authorList>
            <person name="Kikuchi T."/>
        </authorList>
    </citation>
    <scope>NUCLEOTIDE SEQUENCE</scope>
    <source>
        <strain evidence="1">NKZ352</strain>
    </source>
</reference>
<dbReference type="EMBL" id="CAJGYM010000046">
    <property type="protein sequence ID" value="CAD6194580.1"/>
    <property type="molecule type" value="Genomic_DNA"/>
</dbReference>
<organism evidence="1 2">
    <name type="scientific">Caenorhabditis auriculariae</name>
    <dbReference type="NCBI Taxonomy" id="2777116"/>
    <lineage>
        <taxon>Eukaryota</taxon>
        <taxon>Metazoa</taxon>
        <taxon>Ecdysozoa</taxon>
        <taxon>Nematoda</taxon>
        <taxon>Chromadorea</taxon>
        <taxon>Rhabditida</taxon>
        <taxon>Rhabditina</taxon>
        <taxon>Rhabditomorpha</taxon>
        <taxon>Rhabditoidea</taxon>
        <taxon>Rhabditidae</taxon>
        <taxon>Peloderinae</taxon>
        <taxon>Caenorhabditis</taxon>
    </lineage>
</organism>
<dbReference type="AlphaFoldDB" id="A0A8S1HN44"/>
<evidence type="ECO:0000313" key="1">
    <source>
        <dbReference type="EMBL" id="CAD6194580.1"/>
    </source>
</evidence>
<accession>A0A8S1HN44</accession>
<evidence type="ECO:0000313" key="2">
    <source>
        <dbReference type="Proteomes" id="UP000835052"/>
    </source>
</evidence>
<name>A0A8S1HN44_9PELO</name>
<protein>
    <submittedName>
        <fullName evidence="1">Uncharacterized protein</fullName>
    </submittedName>
</protein>
<sequence>MISRSDVFSFGLNFKQSGPTEGSREHLTHPSVGCTLDLADHHQCSDVIKHSLRDLRGSPLCSFHCLFPGNCPVFLIVPLFPIQENMICNRPPPKGVQDTATDVVSALESSSPPCHFISRASQHPSICI</sequence>